<evidence type="ECO:0000313" key="2">
    <source>
        <dbReference type="Proteomes" id="UP000887563"/>
    </source>
</evidence>
<keyword evidence="1" id="KW-0472">Membrane</keyword>
<proteinExistence type="predicted"/>
<dbReference type="AlphaFoldDB" id="A0A914LAE7"/>
<dbReference type="WBParaSite" id="Minc3s00355g10869">
    <property type="protein sequence ID" value="Minc3s00355g10869"/>
    <property type="gene ID" value="Minc3s00355g10869"/>
</dbReference>
<evidence type="ECO:0000313" key="3">
    <source>
        <dbReference type="WBParaSite" id="Minc3s00355g10869"/>
    </source>
</evidence>
<accession>A0A914LAE7</accession>
<sequence length="84" mass="9923">MVEMLFPEGVEKVVWRRWSVCCCWRWNWLLVLLLVLELVVGSVVGVGTGCWFCCWCWNWFCFSPPFSTMVEMLFPEVVVKVVQL</sequence>
<feature type="transmembrane region" description="Helical" evidence="1">
    <location>
        <begin position="28"/>
        <end position="60"/>
    </location>
</feature>
<reference evidence="3" key="1">
    <citation type="submission" date="2022-11" db="UniProtKB">
        <authorList>
            <consortium name="WormBaseParasite"/>
        </authorList>
    </citation>
    <scope>IDENTIFICATION</scope>
</reference>
<keyword evidence="1" id="KW-0812">Transmembrane</keyword>
<name>A0A914LAE7_MELIC</name>
<protein>
    <submittedName>
        <fullName evidence="3">Transmembrane protein</fullName>
    </submittedName>
</protein>
<keyword evidence="1" id="KW-1133">Transmembrane helix</keyword>
<evidence type="ECO:0000256" key="1">
    <source>
        <dbReference type="SAM" id="Phobius"/>
    </source>
</evidence>
<organism evidence="2 3">
    <name type="scientific">Meloidogyne incognita</name>
    <name type="common">Southern root-knot nematode worm</name>
    <name type="synonym">Oxyuris incognita</name>
    <dbReference type="NCBI Taxonomy" id="6306"/>
    <lineage>
        <taxon>Eukaryota</taxon>
        <taxon>Metazoa</taxon>
        <taxon>Ecdysozoa</taxon>
        <taxon>Nematoda</taxon>
        <taxon>Chromadorea</taxon>
        <taxon>Rhabditida</taxon>
        <taxon>Tylenchina</taxon>
        <taxon>Tylenchomorpha</taxon>
        <taxon>Tylenchoidea</taxon>
        <taxon>Meloidogynidae</taxon>
        <taxon>Meloidogyninae</taxon>
        <taxon>Meloidogyne</taxon>
        <taxon>Meloidogyne incognita group</taxon>
    </lineage>
</organism>
<dbReference type="Proteomes" id="UP000887563">
    <property type="component" value="Unplaced"/>
</dbReference>
<keyword evidence="2" id="KW-1185">Reference proteome</keyword>